<accession>A0AAT9J7Y0</accession>
<reference evidence="2" key="2">
    <citation type="journal article" date="2024" name="Arch. Virol.">
        <title>Probing of plant transcriptomes reveals the hidden genetic diversity of the family Secoviridae.</title>
        <authorList>
            <person name="Sidharthan V.K."/>
            <person name="Reddy V."/>
            <person name="Kiran G."/>
            <person name="Rajeswari V."/>
            <person name="Baranwal V.K."/>
            <person name="Kumar M.K."/>
            <person name="Kumar K.S."/>
        </authorList>
    </citation>
    <scope>NUCLEOTIDE SEQUENCE</scope>
    <source>
        <strain evidence="2">Cor alt</strain>
    </source>
</reference>
<sequence length="86" mass="9520">MLRVLLIVALAVSLIALFLLCLGVVLKIEVLIIVAMFVLMLDIFLNVLALVIRPEENYSQFIERATAGTPLARPVLPAANLPRPRR</sequence>
<keyword evidence="1" id="KW-0812">Transmembrane</keyword>
<gene>
    <name evidence="2" type="primary">ORFX</name>
</gene>
<dbReference type="EMBL" id="BK065147">
    <property type="protein sequence ID" value="DBA54827.1"/>
    <property type="molecule type" value="Genomic_RNA"/>
</dbReference>
<name>A0AAT9J7Y0_9SECO</name>
<evidence type="ECO:0000256" key="1">
    <source>
        <dbReference type="SAM" id="Phobius"/>
    </source>
</evidence>
<keyword evidence="1" id="KW-0472">Membrane</keyword>
<feature type="transmembrane region" description="Helical" evidence="1">
    <location>
        <begin position="33"/>
        <end position="52"/>
    </location>
</feature>
<evidence type="ECO:0000313" key="2">
    <source>
        <dbReference type="EMBL" id="DBA54827.1"/>
    </source>
</evidence>
<protein>
    <submittedName>
        <fullName evidence="2">Uncharacterized protein</fullName>
    </submittedName>
</protein>
<organism evidence="2">
    <name type="scientific">Pagoda dogwood waikavirus</name>
    <dbReference type="NCBI Taxonomy" id="3115792"/>
    <lineage>
        <taxon>Viruses</taxon>
        <taxon>Riboviria</taxon>
        <taxon>Orthornavirae</taxon>
        <taxon>Pisuviricota</taxon>
        <taxon>Pisoniviricetes</taxon>
        <taxon>Picornavirales</taxon>
        <taxon>Secoviridae</taxon>
        <taxon>Waikavirus</taxon>
    </lineage>
</organism>
<reference evidence="2" key="1">
    <citation type="submission" date="2023-11" db="EMBL/GenBank/DDBJ databases">
        <authorList>
            <person name="Sidharthan V.K."/>
            <person name="Reddy V."/>
            <person name="Kiran G."/>
            <person name="Rajeswari V."/>
            <person name="Baranwal V.K."/>
        </authorList>
    </citation>
    <scope>NUCLEOTIDE SEQUENCE</scope>
    <source>
        <strain evidence="2">Cor alt</strain>
    </source>
</reference>
<keyword evidence="1" id="KW-1133">Transmembrane helix</keyword>
<proteinExistence type="predicted"/>